<evidence type="ECO:0000313" key="2">
    <source>
        <dbReference type="Proteomes" id="UP001552299"/>
    </source>
</evidence>
<dbReference type="EMBL" id="JANQDX010000008">
    <property type="protein sequence ID" value="KAL0920813.1"/>
    <property type="molecule type" value="Genomic_DNA"/>
</dbReference>
<organism evidence="1 2">
    <name type="scientific">Dendrobium thyrsiflorum</name>
    <name type="common">Pinecone-like raceme dendrobium</name>
    <name type="synonym">Orchid</name>
    <dbReference type="NCBI Taxonomy" id="117978"/>
    <lineage>
        <taxon>Eukaryota</taxon>
        <taxon>Viridiplantae</taxon>
        <taxon>Streptophyta</taxon>
        <taxon>Embryophyta</taxon>
        <taxon>Tracheophyta</taxon>
        <taxon>Spermatophyta</taxon>
        <taxon>Magnoliopsida</taxon>
        <taxon>Liliopsida</taxon>
        <taxon>Asparagales</taxon>
        <taxon>Orchidaceae</taxon>
        <taxon>Epidendroideae</taxon>
        <taxon>Malaxideae</taxon>
        <taxon>Dendrobiinae</taxon>
        <taxon>Dendrobium</taxon>
    </lineage>
</organism>
<sequence>MQKLHLRAHKPPPPSRIISNIKALVPIQLSNDNYPMWSSQIHKLFKSNVYSDYLDGSAAAPSKMLQTSNGIIQPNPAYNQWTLTDQNLAAAICSTISTSILPYVLQLESCYDIWATLTRRLQASNRSRVIQLKNELHNISMKNMTMTQYLQQIKSLVDNIDATGSQVDTEDIIIYTINGFPNSYQAFKTSIQTKLTPISLEDLYSLLISEEINISSEQAKEIPTTDLHHALLSYCGRAYMGRGRLSRNSVPNRPTNPTSTVNCQICGKLSHSAQHCWHRLNMNYSPQQKFKALATNSHPASSEWFLDSGASSHLINNIDNVIQPNVYQVYSPTKHHMPDR</sequence>
<dbReference type="AlphaFoldDB" id="A0ABD0V874"/>
<evidence type="ECO:0000313" key="1">
    <source>
        <dbReference type="EMBL" id="KAL0920813.1"/>
    </source>
</evidence>
<name>A0ABD0V874_DENTH</name>
<protein>
    <recommendedName>
        <fullName evidence="3">Retrovirus-related Pol polyprotein from transposon TNT 1-94</fullName>
    </recommendedName>
</protein>
<dbReference type="PANTHER" id="PTHR47481:SF31">
    <property type="entry name" value="OS01G0873500 PROTEIN"/>
    <property type="match status" value="1"/>
</dbReference>
<reference evidence="1 2" key="1">
    <citation type="journal article" date="2024" name="Plant Biotechnol. J.">
        <title>Dendrobium thyrsiflorum genome and its molecular insights into genes involved in important horticultural traits.</title>
        <authorList>
            <person name="Chen B."/>
            <person name="Wang J.Y."/>
            <person name="Zheng P.J."/>
            <person name="Li K.L."/>
            <person name="Liang Y.M."/>
            <person name="Chen X.F."/>
            <person name="Zhang C."/>
            <person name="Zhao X."/>
            <person name="He X."/>
            <person name="Zhang G.Q."/>
            <person name="Liu Z.J."/>
            <person name="Xu Q."/>
        </authorList>
    </citation>
    <scope>NUCLEOTIDE SEQUENCE [LARGE SCALE GENOMIC DNA]</scope>
    <source>
        <strain evidence="1">GZMU011</strain>
    </source>
</reference>
<dbReference type="Proteomes" id="UP001552299">
    <property type="component" value="Unassembled WGS sequence"/>
</dbReference>
<evidence type="ECO:0008006" key="3">
    <source>
        <dbReference type="Google" id="ProtNLM"/>
    </source>
</evidence>
<comment type="caution">
    <text evidence="1">The sequence shown here is derived from an EMBL/GenBank/DDBJ whole genome shotgun (WGS) entry which is preliminary data.</text>
</comment>
<gene>
    <name evidence="1" type="ORF">M5K25_009983</name>
</gene>
<proteinExistence type="predicted"/>
<dbReference type="Pfam" id="PF14223">
    <property type="entry name" value="Retrotran_gag_2"/>
    <property type="match status" value="1"/>
</dbReference>
<keyword evidence="2" id="KW-1185">Reference proteome</keyword>
<dbReference type="PANTHER" id="PTHR47481">
    <property type="match status" value="1"/>
</dbReference>
<accession>A0ABD0V874</accession>